<name>A0A3B4XEK2_SERLL</name>
<reference evidence="1" key="2">
    <citation type="submission" date="2025-09" db="UniProtKB">
        <authorList>
            <consortium name="Ensembl"/>
        </authorList>
    </citation>
    <scope>IDENTIFICATION</scope>
</reference>
<dbReference type="Ensembl" id="ENSSLDT00000015046.1">
    <property type="protein sequence ID" value="ENSSLDP00000014487.1"/>
    <property type="gene ID" value="ENSSLDG00000011580.1"/>
</dbReference>
<keyword evidence="2" id="KW-1185">Reference proteome</keyword>
<dbReference type="AlphaFoldDB" id="A0A3B4XEK2"/>
<accession>A0A3B4XEK2</accession>
<evidence type="ECO:0000313" key="1">
    <source>
        <dbReference type="Ensembl" id="ENSSLDP00000014487.1"/>
    </source>
</evidence>
<dbReference type="Proteomes" id="UP000261360">
    <property type="component" value="Unplaced"/>
</dbReference>
<reference evidence="1" key="1">
    <citation type="submission" date="2025-08" db="UniProtKB">
        <authorList>
            <consortium name="Ensembl"/>
        </authorList>
    </citation>
    <scope>IDENTIFICATION</scope>
</reference>
<protein>
    <submittedName>
        <fullName evidence="1">Uncharacterized protein</fullName>
    </submittedName>
</protein>
<organism evidence="1 2">
    <name type="scientific">Seriola lalandi dorsalis</name>
    <dbReference type="NCBI Taxonomy" id="1841481"/>
    <lineage>
        <taxon>Eukaryota</taxon>
        <taxon>Metazoa</taxon>
        <taxon>Chordata</taxon>
        <taxon>Craniata</taxon>
        <taxon>Vertebrata</taxon>
        <taxon>Euteleostomi</taxon>
        <taxon>Actinopterygii</taxon>
        <taxon>Neopterygii</taxon>
        <taxon>Teleostei</taxon>
        <taxon>Neoteleostei</taxon>
        <taxon>Acanthomorphata</taxon>
        <taxon>Carangaria</taxon>
        <taxon>Carangiformes</taxon>
        <taxon>Carangidae</taxon>
        <taxon>Seriola</taxon>
    </lineage>
</organism>
<proteinExistence type="predicted"/>
<evidence type="ECO:0000313" key="2">
    <source>
        <dbReference type="Proteomes" id="UP000261360"/>
    </source>
</evidence>
<sequence>MSYGETAMPDQNPKYQRSLRSLNVLAARFVKLLQEAEGGTLDLKEVSELRPFKHTAKKTRIPSLEIWFLKCH</sequence>